<evidence type="ECO:0000313" key="5">
    <source>
        <dbReference type="EMBL" id="RZS37165.1"/>
    </source>
</evidence>
<dbReference type="OrthoDB" id="3192286at2"/>
<dbReference type="PANTHER" id="PTHR38445">
    <property type="entry name" value="HTH-TYPE TRANSCRIPTIONAL REPRESSOR YTRA"/>
    <property type="match status" value="1"/>
</dbReference>
<dbReference type="Gene3D" id="1.10.10.10">
    <property type="entry name" value="Winged helix-like DNA-binding domain superfamily/Winged helix DNA-binding domain"/>
    <property type="match status" value="1"/>
</dbReference>
<comment type="caution">
    <text evidence="5">The sequence shown here is derived from an EMBL/GenBank/DDBJ whole genome shotgun (WGS) entry which is preliminary data.</text>
</comment>
<evidence type="ECO:0000256" key="3">
    <source>
        <dbReference type="ARBA" id="ARBA00023163"/>
    </source>
</evidence>
<feature type="domain" description="HTH gntR-type" evidence="4">
    <location>
        <begin position="7"/>
        <end position="73"/>
    </location>
</feature>
<dbReference type="InterPro" id="IPR000524">
    <property type="entry name" value="Tscrpt_reg_HTH_GntR"/>
</dbReference>
<keyword evidence="1" id="KW-0805">Transcription regulation</keyword>
<keyword evidence="3" id="KW-0804">Transcription</keyword>
<dbReference type="InterPro" id="IPR036388">
    <property type="entry name" value="WH-like_DNA-bd_sf"/>
</dbReference>
<dbReference type="PROSITE" id="PS50949">
    <property type="entry name" value="HTH_GNTR"/>
    <property type="match status" value="1"/>
</dbReference>
<evidence type="ECO:0000313" key="6">
    <source>
        <dbReference type="Proteomes" id="UP000294257"/>
    </source>
</evidence>
<name>A0A4Q7KKZ0_9PSEU</name>
<accession>A0A4Q7KKZ0</accession>
<dbReference type="InterPro" id="IPR036390">
    <property type="entry name" value="WH_DNA-bd_sf"/>
</dbReference>
<dbReference type="SMART" id="SM00345">
    <property type="entry name" value="HTH_GNTR"/>
    <property type="match status" value="1"/>
</dbReference>
<reference evidence="5 6" key="1">
    <citation type="submission" date="2019-02" db="EMBL/GenBank/DDBJ databases">
        <title>Genomic Encyclopedia of Type Strains, Phase IV (KMG-IV): sequencing the most valuable type-strain genomes for metagenomic binning, comparative biology and taxonomic classification.</title>
        <authorList>
            <person name="Goeker M."/>
        </authorList>
    </citation>
    <scope>NUCLEOTIDE SEQUENCE [LARGE SCALE GENOMIC DNA]</scope>
    <source>
        <strain evidence="5 6">DSM 101727</strain>
    </source>
</reference>
<dbReference type="AlphaFoldDB" id="A0A4Q7KKZ0"/>
<keyword evidence="6" id="KW-1185">Reference proteome</keyword>
<organism evidence="5 6">
    <name type="scientific">Herbihabitans rhizosphaerae</name>
    <dbReference type="NCBI Taxonomy" id="1872711"/>
    <lineage>
        <taxon>Bacteria</taxon>
        <taxon>Bacillati</taxon>
        <taxon>Actinomycetota</taxon>
        <taxon>Actinomycetes</taxon>
        <taxon>Pseudonocardiales</taxon>
        <taxon>Pseudonocardiaceae</taxon>
        <taxon>Herbihabitans</taxon>
    </lineage>
</organism>
<evidence type="ECO:0000256" key="2">
    <source>
        <dbReference type="ARBA" id="ARBA00023125"/>
    </source>
</evidence>
<gene>
    <name evidence="5" type="ORF">EV193_106403</name>
</gene>
<dbReference type="PANTHER" id="PTHR38445:SF7">
    <property type="entry name" value="GNTR-FAMILY TRANSCRIPTIONAL REGULATOR"/>
    <property type="match status" value="1"/>
</dbReference>
<protein>
    <submittedName>
        <fullName evidence="5">GntR family transcriptional regulator</fullName>
    </submittedName>
</protein>
<dbReference type="CDD" id="cd07377">
    <property type="entry name" value="WHTH_GntR"/>
    <property type="match status" value="1"/>
</dbReference>
<dbReference type="GO" id="GO:0003700">
    <property type="term" value="F:DNA-binding transcription factor activity"/>
    <property type="evidence" value="ECO:0007669"/>
    <property type="project" value="InterPro"/>
</dbReference>
<dbReference type="RefSeq" id="WP_130345742.1">
    <property type="nucleotide sequence ID" value="NZ_SGWQ01000006.1"/>
</dbReference>
<proteinExistence type="predicted"/>
<evidence type="ECO:0000256" key="1">
    <source>
        <dbReference type="ARBA" id="ARBA00023015"/>
    </source>
</evidence>
<keyword evidence="2" id="KW-0238">DNA-binding</keyword>
<sequence>MNSADPRPLHDQVAAALRGAIASGEAPDRLPPAKEIAEMLGINVNTVLRALRELRDEGLLEFRRGRGISVNTAARGGRGEIVERLHDLVRLAEKYGVSRTEIIELIGAMR</sequence>
<evidence type="ECO:0000259" key="4">
    <source>
        <dbReference type="PROSITE" id="PS50949"/>
    </source>
</evidence>
<dbReference type="EMBL" id="SGWQ01000006">
    <property type="protein sequence ID" value="RZS37165.1"/>
    <property type="molecule type" value="Genomic_DNA"/>
</dbReference>
<dbReference type="Proteomes" id="UP000294257">
    <property type="component" value="Unassembled WGS sequence"/>
</dbReference>
<dbReference type="SUPFAM" id="SSF46785">
    <property type="entry name" value="Winged helix' DNA-binding domain"/>
    <property type="match status" value="1"/>
</dbReference>
<dbReference type="Pfam" id="PF00392">
    <property type="entry name" value="GntR"/>
    <property type="match status" value="1"/>
</dbReference>
<dbReference type="GO" id="GO:0003677">
    <property type="term" value="F:DNA binding"/>
    <property type="evidence" value="ECO:0007669"/>
    <property type="project" value="UniProtKB-KW"/>
</dbReference>